<evidence type="ECO:0000313" key="5">
    <source>
        <dbReference type="EMBL" id="KAJ5547306.1"/>
    </source>
</evidence>
<feature type="domain" description="DUF7908" evidence="4">
    <location>
        <begin position="523"/>
        <end position="649"/>
    </location>
</feature>
<feature type="compositionally biased region" description="Gly residues" evidence="1">
    <location>
        <begin position="303"/>
        <end position="419"/>
    </location>
</feature>
<feature type="compositionally biased region" description="Basic residues" evidence="1">
    <location>
        <begin position="453"/>
        <end position="465"/>
    </location>
</feature>
<name>A0AAD6GIT9_9EURO</name>
<evidence type="ECO:0000259" key="4">
    <source>
        <dbReference type="Pfam" id="PF25485"/>
    </source>
</evidence>
<feature type="compositionally biased region" description="Polar residues" evidence="1">
    <location>
        <begin position="479"/>
        <end position="508"/>
    </location>
</feature>
<evidence type="ECO:0000313" key="6">
    <source>
        <dbReference type="Proteomes" id="UP001220324"/>
    </source>
</evidence>
<comment type="caution">
    <text evidence="5">The sequence shown here is derived from an EMBL/GenBank/DDBJ whole genome shotgun (WGS) entry which is preliminary data.</text>
</comment>
<sequence length="1716" mass="177958">MRFTRSFLTSTLLLASVSTANAVRTVTQTNWHTSDDSTNTSGNDSGSSSGSESDSSSISGSGSGSSNGSGSGQQYTTSTVFATNVHTVTACPPSVTDCPATAKTTYVTTETIIDYTTVCPVTESATQAVAATDVGEVWPTKTAASIGNDQYTTSTVLTTSVHTVTACPSSVKNCPASDKTTYVTTETIIDYTTVCPVTESATQAFAATDIGEASPTKTATSIDNDQYTTSTVFTTSVHTVTACPSSVKNCPASEKTTYVTTDTIIDYTTICPVTATETGSGSDATPTSSTSTSGSGSDHESGSGSGDHSGSGSGGHSGSGSGNHSGSGSGDHSGSGSGHESGSGSGNHSGSGSGDHSGSGSGHESGSGSGNHSGSGSGDHSGSGSGHESGSGSGNHSGSGSGDHSGSGSGHESGSGSGHESGSSASHIFTTGSSISTSHSAQRTSSIGGSGHGHGHGHGHSHSHHGSGASSSIDHSHSPRPSSTPLQTFTSGAFISPSRSVQRTSSTPVIKPSASASPSAAIEPLALYVQQVQTKRKRQTYNSAVLIGAGSLTASCADADRFYLTGGHLYDDTLLIAANKDASSAAFKGSSSPGPIRGNFAITDNTLSWSNSDFTNSVASFCVSNSTVLAIFSGSMPSGCTPVTIAAVKYSQMCPGGDATTSLPPISSAISSTKTRISSTKSSSTPLIRSATPSSTAIPQCSAKSDPELRTTVLPALDPSVDGSTLLNLSPSMYATLYYASPTGLTILQVTYYMLYPQVTLENAYKIATVTCSGDTLTVTVTTAAAFNIVSQWPTNKFILITNSGSCNSDSQRGVYMVQSYTTDEASLTITLDVTAKVWADVSETMEVAYGMGRVNSTNISYTPSCTASYPAAGSSTPTPSSGSVSYADLTPEEKNIVTYLTQNNTYDDNGNIAVTVPAVTANTTTPVYNPDSNSTQQAALEDALQNAGLPSPDSMWNQTASDLAGHCSNGVYVPATTVYTKRAPQSPRRRSYPKSYPTETYHRHRRSLIAKRSGLDDETWWKYLWEGACSDIVGDILEALDEELGALAELICDLKDLYDDVEEAYANRNAIECTWTGCYLEVVVATYWNFTYTASAEYEIPAQTLVQSSVGKLSCVDCGLSISSLEFVGSVMIATSTGKVMSAFMTPTMSWTGNLVMGLETTDAWSGEWTYNFDTLEFNQPVSVPGEFTITPSVLYSLGVQWSTTAAVDITAGASISVNSGTLYLDFSNNLATQSANWSPTVEYTYPVFSSAAEVSFIPIMRTSLAIAVVIENANYGQQPIYINSDTAIGFNAALVEDDGEYCNAGELEMTSYSSVNNEVLFTGGSTIVLSQSGDKAGQTKCFNVPNDIPTADEVSALRSVGAAFCTSYLGYVAPTSVAYAVSTRTGPSTLQTVVPTTISTTSTIFEYPTVTTVLTQTATVDATSYVTVAGSQSLGDSYMKKRALETGSSVKKRSINKKKNAAPQPTKAAKFAKRTAVAEPTLVSTWDASKISLACSQVATGTATTTFYTSTATAYSGSVVNTVYSTVDALGALKTETFSRIVVSQTATTVTGTQTATATTATGCPLQTQVSCFTISAIGPDHINGKQLYLSDNSSSPVWGGWGAGYEVGVFYLTCAGDLVALPSMDVLAPAQDMWVEFGGFASTTTKQTCSQDTSSGILSCGSGWYSTSPTALRYTDFRAYSGDWQPVWNDATNKDTLTPVVLTYNTVDCPCQY</sequence>
<dbReference type="EMBL" id="JAQIZZ010000003">
    <property type="protein sequence ID" value="KAJ5547306.1"/>
    <property type="molecule type" value="Genomic_DNA"/>
</dbReference>
<gene>
    <name evidence="5" type="ORF">N7494_004891</name>
</gene>
<keyword evidence="2" id="KW-0732">Signal</keyword>
<feature type="compositionally biased region" description="Polar residues" evidence="1">
    <location>
        <begin position="425"/>
        <end position="444"/>
    </location>
</feature>
<dbReference type="InterPro" id="IPR057230">
    <property type="entry name" value="DUF7908"/>
</dbReference>
<feature type="region of interest" description="Disordered" evidence="1">
    <location>
        <begin position="276"/>
        <end position="516"/>
    </location>
</feature>
<feature type="domain" description="DUF7029" evidence="3">
    <location>
        <begin position="754"/>
        <end position="847"/>
    </location>
</feature>
<reference evidence="5 6" key="1">
    <citation type="journal article" date="2023" name="IMA Fungus">
        <title>Comparative genomic study of the Penicillium genus elucidates a diverse pangenome and 15 lateral gene transfer events.</title>
        <authorList>
            <person name="Petersen C."/>
            <person name="Sorensen T."/>
            <person name="Nielsen M.R."/>
            <person name="Sondergaard T.E."/>
            <person name="Sorensen J.L."/>
            <person name="Fitzpatrick D.A."/>
            <person name="Frisvad J.C."/>
            <person name="Nielsen K.L."/>
        </authorList>
    </citation>
    <scope>NUCLEOTIDE SEQUENCE [LARGE SCALE GENOMIC DNA]</scope>
    <source>
        <strain evidence="5 6">IBT 35679</strain>
    </source>
</reference>
<feature type="signal peptide" evidence="2">
    <location>
        <begin position="1"/>
        <end position="22"/>
    </location>
</feature>
<evidence type="ECO:0000259" key="3">
    <source>
        <dbReference type="Pfam" id="PF22974"/>
    </source>
</evidence>
<protein>
    <submittedName>
        <fullName evidence="5">Uncharacterized protein</fullName>
    </submittedName>
</protein>
<proteinExistence type="predicted"/>
<feature type="chain" id="PRO_5042264453" evidence="2">
    <location>
        <begin position="23"/>
        <end position="1716"/>
    </location>
</feature>
<feature type="compositionally biased region" description="Gly residues" evidence="1">
    <location>
        <begin position="61"/>
        <end position="71"/>
    </location>
</feature>
<feature type="compositionally biased region" description="Polar residues" evidence="1">
    <location>
        <begin position="691"/>
        <end position="702"/>
    </location>
</feature>
<accession>A0AAD6GIT9</accession>
<dbReference type="Pfam" id="PF22974">
    <property type="entry name" value="DUF7029"/>
    <property type="match status" value="1"/>
</dbReference>
<evidence type="ECO:0000256" key="1">
    <source>
        <dbReference type="SAM" id="MobiDB-lite"/>
    </source>
</evidence>
<keyword evidence="6" id="KW-1185">Reference proteome</keyword>
<feature type="compositionally biased region" description="Low complexity" evidence="1">
    <location>
        <begin position="679"/>
        <end position="690"/>
    </location>
</feature>
<feature type="compositionally biased region" description="Low complexity" evidence="1">
    <location>
        <begin position="36"/>
        <end position="60"/>
    </location>
</feature>
<feature type="region of interest" description="Disordered" evidence="1">
    <location>
        <begin position="30"/>
        <end position="74"/>
    </location>
</feature>
<dbReference type="PANTHER" id="PTHR40903:SF1">
    <property type="entry name" value="HYPHALLY REGULATED CELL WALL PROTEIN 3"/>
    <property type="match status" value="1"/>
</dbReference>
<feature type="compositionally biased region" description="Polar residues" evidence="1">
    <location>
        <begin position="276"/>
        <end position="287"/>
    </location>
</feature>
<dbReference type="Proteomes" id="UP001220324">
    <property type="component" value="Unassembled WGS sequence"/>
</dbReference>
<dbReference type="InterPro" id="IPR054293">
    <property type="entry name" value="DUF7029"/>
</dbReference>
<evidence type="ECO:0000256" key="2">
    <source>
        <dbReference type="SAM" id="SignalP"/>
    </source>
</evidence>
<dbReference type="PANTHER" id="PTHR40903">
    <property type="entry name" value="GLYCINE-RICH CELL WALL STRUCTURAL PROTEIN 1-LIKE"/>
    <property type="match status" value="1"/>
</dbReference>
<dbReference type="Pfam" id="PF25485">
    <property type="entry name" value="DUF7908"/>
    <property type="match status" value="1"/>
</dbReference>
<organism evidence="5 6">
    <name type="scientific">Penicillium frequentans</name>
    <dbReference type="NCBI Taxonomy" id="3151616"/>
    <lineage>
        <taxon>Eukaryota</taxon>
        <taxon>Fungi</taxon>
        <taxon>Dikarya</taxon>
        <taxon>Ascomycota</taxon>
        <taxon>Pezizomycotina</taxon>
        <taxon>Eurotiomycetes</taxon>
        <taxon>Eurotiomycetidae</taxon>
        <taxon>Eurotiales</taxon>
        <taxon>Aspergillaceae</taxon>
        <taxon>Penicillium</taxon>
    </lineage>
</organism>
<feature type="region of interest" description="Disordered" evidence="1">
    <location>
        <begin position="679"/>
        <end position="702"/>
    </location>
</feature>